<evidence type="ECO:0000256" key="1">
    <source>
        <dbReference type="ARBA" id="ARBA00006678"/>
    </source>
</evidence>
<comment type="catalytic activity">
    <reaction evidence="12">
        <text>tRNA(n+1) + phosphate = tRNA(n) + a ribonucleoside 5'-diphosphate</text>
        <dbReference type="Rhea" id="RHEA:10628"/>
        <dbReference type="Rhea" id="RHEA-COMP:17343"/>
        <dbReference type="Rhea" id="RHEA-COMP:17344"/>
        <dbReference type="ChEBI" id="CHEBI:43474"/>
        <dbReference type="ChEBI" id="CHEBI:57930"/>
        <dbReference type="ChEBI" id="CHEBI:173114"/>
        <dbReference type="EC" id="2.7.7.56"/>
    </reaction>
</comment>
<dbReference type="CDD" id="cd00515">
    <property type="entry name" value="HAM1"/>
    <property type="match status" value="1"/>
</dbReference>
<evidence type="ECO:0000313" key="17">
    <source>
        <dbReference type="EMBL" id="MDQ0274210.1"/>
    </source>
</evidence>
<dbReference type="InterPro" id="IPR015847">
    <property type="entry name" value="ExoRNase_PH_dom2"/>
</dbReference>
<dbReference type="RefSeq" id="WP_023056259.1">
    <property type="nucleotide sequence ID" value="NZ_JAUSTN010000001.1"/>
</dbReference>
<dbReference type="InterPro" id="IPR036345">
    <property type="entry name" value="ExoRNase_PH_dom2_sf"/>
</dbReference>
<keyword evidence="9 13" id="KW-0378">Hydrolase</keyword>
<dbReference type="InterPro" id="IPR002381">
    <property type="entry name" value="RNase_PH_bac-type"/>
</dbReference>
<evidence type="ECO:0000256" key="7">
    <source>
        <dbReference type="ARBA" id="ARBA00022723"/>
    </source>
</evidence>
<keyword evidence="5 12" id="KW-0819">tRNA processing</keyword>
<dbReference type="EC" id="2.7.7.56" evidence="12"/>
<gene>
    <name evidence="12" type="primary">rph</name>
    <name evidence="17" type="ORF">J2S72_000206</name>
</gene>
<keyword evidence="13" id="KW-0546">Nucleotide metabolism</keyword>
<comment type="similarity">
    <text evidence="1 12">Belongs to the RNase PH family.</text>
</comment>
<dbReference type="SUPFAM" id="SSF54211">
    <property type="entry name" value="Ribosomal protein S5 domain 2-like"/>
    <property type="match status" value="1"/>
</dbReference>
<evidence type="ECO:0000256" key="3">
    <source>
        <dbReference type="ARBA" id="ARBA00022555"/>
    </source>
</evidence>
<accession>A0ABU0ASK8</accession>
<evidence type="ECO:0000256" key="12">
    <source>
        <dbReference type="HAMAP-Rule" id="MF_00564"/>
    </source>
</evidence>
<comment type="function">
    <text evidence="12">Phosphorolytic 3'-5' exoribonuclease that plays an important role in tRNA 3'-end maturation. Removes nucleotide residues following the 3'-CCA terminus of tRNAs; can also add nucleotides to the ends of RNA molecules by using nucleoside diphosphates as substrates, but this may not be physiologically important. Probably plays a role in initiation of 16S rRNA degradation (leading to ribosome degradation) during starvation.</text>
</comment>
<comment type="catalytic activity">
    <reaction evidence="13">
        <text>XTP + H2O = XMP + diphosphate + H(+)</text>
        <dbReference type="Rhea" id="RHEA:28610"/>
        <dbReference type="ChEBI" id="CHEBI:15377"/>
        <dbReference type="ChEBI" id="CHEBI:15378"/>
        <dbReference type="ChEBI" id="CHEBI:33019"/>
        <dbReference type="ChEBI" id="CHEBI:57464"/>
        <dbReference type="ChEBI" id="CHEBI:61314"/>
        <dbReference type="EC" id="3.6.1.66"/>
    </reaction>
</comment>
<keyword evidence="11" id="KW-0694">RNA-binding</keyword>
<feature type="domain" description="Exoribonuclease phosphorolytic" evidence="16">
    <location>
        <begin position="157"/>
        <end position="221"/>
    </location>
</feature>
<dbReference type="PANTHER" id="PTHR11953">
    <property type="entry name" value="EXOSOME COMPLEX COMPONENT"/>
    <property type="match status" value="1"/>
</dbReference>
<keyword evidence="4 12" id="KW-0808">Transferase</keyword>
<dbReference type="EC" id="3.6.1.66" evidence="13"/>
<comment type="subunit">
    <text evidence="13">Homodimer.</text>
</comment>
<dbReference type="InterPro" id="IPR020922">
    <property type="entry name" value="dITP/XTP_pyrophosphatase"/>
</dbReference>
<dbReference type="Pfam" id="PF01138">
    <property type="entry name" value="RNase_PH"/>
    <property type="match status" value="1"/>
</dbReference>
<dbReference type="SUPFAM" id="SSF55666">
    <property type="entry name" value="Ribonuclease PH domain 2-like"/>
    <property type="match status" value="1"/>
</dbReference>
<evidence type="ECO:0000256" key="13">
    <source>
        <dbReference type="HAMAP-Rule" id="MF_01405"/>
    </source>
</evidence>
<comment type="catalytic activity">
    <reaction evidence="13">
        <text>ITP + H2O = IMP + diphosphate + H(+)</text>
        <dbReference type="Rhea" id="RHEA:29399"/>
        <dbReference type="ChEBI" id="CHEBI:15377"/>
        <dbReference type="ChEBI" id="CHEBI:15378"/>
        <dbReference type="ChEBI" id="CHEBI:33019"/>
        <dbReference type="ChEBI" id="CHEBI:58053"/>
        <dbReference type="ChEBI" id="CHEBI:61402"/>
        <dbReference type="EC" id="3.6.1.66"/>
    </reaction>
</comment>
<dbReference type="InterPro" id="IPR029001">
    <property type="entry name" value="ITPase-like_fam"/>
</dbReference>
<dbReference type="HAMAP" id="MF_00564">
    <property type="entry name" value="RNase_PH"/>
    <property type="match status" value="1"/>
</dbReference>
<dbReference type="EMBL" id="JAUSTN010000001">
    <property type="protein sequence ID" value="MDQ0274210.1"/>
    <property type="molecule type" value="Genomic_DNA"/>
</dbReference>
<comment type="caution">
    <text evidence="17">The sequence shown here is derived from an EMBL/GenBank/DDBJ whole genome shotgun (WGS) entry which is preliminary data.</text>
</comment>
<evidence type="ECO:0000256" key="11">
    <source>
        <dbReference type="ARBA" id="ARBA00022884"/>
    </source>
</evidence>
<evidence type="ECO:0000259" key="15">
    <source>
        <dbReference type="Pfam" id="PF01138"/>
    </source>
</evidence>
<feature type="binding site" evidence="13">
    <location>
        <begin position="244"/>
        <end position="249"/>
    </location>
    <ligand>
        <name>substrate</name>
    </ligand>
</feature>
<evidence type="ECO:0000313" key="18">
    <source>
        <dbReference type="Proteomes" id="UP001236559"/>
    </source>
</evidence>
<feature type="binding site" evidence="13">
    <location>
        <position position="309"/>
    </location>
    <ligand>
        <name>substrate</name>
    </ligand>
</feature>
<comment type="similarity">
    <text evidence="13 14">Belongs to the HAM1 NTPase family.</text>
</comment>
<dbReference type="InterPro" id="IPR050080">
    <property type="entry name" value="RNase_PH"/>
</dbReference>
<evidence type="ECO:0000256" key="8">
    <source>
        <dbReference type="ARBA" id="ARBA00022741"/>
    </source>
</evidence>
<keyword evidence="6 12" id="KW-0548">Nucleotidyltransferase</keyword>
<keyword evidence="2 12" id="KW-0698">rRNA processing</keyword>
<evidence type="ECO:0000256" key="2">
    <source>
        <dbReference type="ARBA" id="ARBA00022552"/>
    </source>
</evidence>
<comment type="cofactor">
    <cofactor evidence="13">
        <name>Mg(2+)</name>
        <dbReference type="ChEBI" id="CHEBI:18420"/>
    </cofactor>
    <text evidence="13">Binds 1 Mg(2+) ion per subunit.</text>
</comment>
<dbReference type="InterPro" id="IPR027408">
    <property type="entry name" value="PNPase/RNase_PH_dom_sf"/>
</dbReference>
<feature type="active site" description="Proton acceptor" evidence="13">
    <location>
        <position position="308"/>
    </location>
</feature>
<keyword evidence="7 13" id="KW-0479">Metal-binding</keyword>
<dbReference type="InterPro" id="IPR001247">
    <property type="entry name" value="ExoRNase_PH_dom1"/>
</dbReference>
<feature type="domain" description="Exoribonuclease phosphorolytic" evidence="15">
    <location>
        <begin position="9"/>
        <end position="138"/>
    </location>
</feature>
<keyword evidence="10 13" id="KW-0460">Magnesium</keyword>
<dbReference type="HAMAP" id="MF_01405">
    <property type="entry name" value="Non_canon_purine_NTPase"/>
    <property type="match status" value="1"/>
</dbReference>
<comment type="subunit">
    <text evidence="12">Homohexameric ring arranged as a trimer of dimers.</text>
</comment>
<keyword evidence="3 12" id="KW-0820">tRNA-binding</keyword>
<dbReference type="PANTHER" id="PTHR11953:SF0">
    <property type="entry name" value="EXOSOME COMPLEX COMPONENT RRP41"/>
    <property type="match status" value="1"/>
</dbReference>
<evidence type="ECO:0000256" key="4">
    <source>
        <dbReference type="ARBA" id="ARBA00022679"/>
    </source>
</evidence>
<dbReference type="Gene3D" id="3.30.230.70">
    <property type="entry name" value="GHMP Kinase, N-terminal domain"/>
    <property type="match status" value="1"/>
</dbReference>
<dbReference type="NCBIfam" id="TIGR00042">
    <property type="entry name" value="RdgB/HAM1 family non-canonical purine NTP pyrophosphatase"/>
    <property type="match status" value="1"/>
</dbReference>
<evidence type="ECO:0000256" key="14">
    <source>
        <dbReference type="RuleBase" id="RU003781"/>
    </source>
</evidence>
<feature type="binding site" evidence="13">
    <location>
        <position position="278"/>
    </location>
    <ligand>
        <name>Mg(2+)</name>
        <dbReference type="ChEBI" id="CHEBI:18420"/>
    </ligand>
</feature>
<proteinExistence type="inferred from homology"/>
<feature type="binding site" evidence="13">
    <location>
        <position position="308"/>
    </location>
    <ligand>
        <name>Mg(2+)</name>
        <dbReference type="ChEBI" id="CHEBI:18420"/>
    </ligand>
</feature>
<feature type="binding site" evidence="13">
    <location>
        <begin position="388"/>
        <end position="391"/>
    </location>
    <ligand>
        <name>substrate</name>
    </ligand>
</feature>
<reference evidence="17 18" key="1">
    <citation type="submission" date="2023-07" db="EMBL/GenBank/DDBJ databases">
        <title>Genomic Encyclopedia of Type Strains, Phase IV (KMG-IV): sequencing the most valuable type-strain genomes for metagenomic binning, comparative biology and taxonomic classification.</title>
        <authorList>
            <person name="Goeker M."/>
        </authorList>
    </citation>
    <scope>NUCLEOTIDE SEQUENCE [LARGE SCALE GENOMIC DNA]</scope>
    <source>
        <strain evidence="17 18">DSM 22616</strain>
    </source>
</reference>
<dbReference type="Gene3D" id="3.90.950.10">
    <property type="match status" value="1"/>
</dbReference>
<organism evidence="17 18">
    <name type="scientific">Peptoniphilus koenoeneniae</name>
    <dbReference type="NCBI Taxonomy" id="507751"/>
    <lineage>
        <taxon>Bacteria</taxon>
        <taxon>Bacillati</taxon>
        <taxon>Bacillota</taxon>
        <taxon>Tissierellia</taxon>
        <taxon>Tissierellales</taxon>
        <taxon>Peptoniphilaceae</taxon>
        <taxon>Peptoniphilus</taxon>
    </lineage>
</organism>
<comment type="function">
    <text evidence="13">Pyrophosphatase that catalyzes the hydrolysis of nucleoside triphosphates to their monophosphate derivatives, with a high preference for the non-canonical purine nucleotides XTP (xanthosine triphosphate), dITP (deoxyinosine triphosphate) and ITP. Seems to function as a house-cleaning enzyme that removes non-canonical purine nucleotides from the nucleotide pool, thus preventing their incorporation into DNA/RNA and avoiding chromosomal lesions.</text>
</comment>
<feature type="binding site" evidence="12">
    <location>
        <position position="84"/>
    </location>
    <ligand>
        <name>phosphate</name>
        <dbReference type="ChEBI" id="CHEBI:43474"/>
        <note>substrate</note>
    </ligand>
</feature>
<evidence type="ECO:0000256" key="6">
    <source>
        <dbReference type="ARBA" id="ARBA00022695"/>
    </source>
</evidence>
<comment type="catalytic activity">
    <reaction evidence="13">
        <text>dITP + H2O = dIMP + diphosphate + H(+)</text>
        <dbReference type="Rhea" id="RHEA:28342"/>
        <dbReference type="ChEBI" id="CHEBI:15377"/>
        <dbReference type="ChEBI" id="CHEBI:15378"/>
        <dbReference type="ChEBI" id="CHEBI:33019"/>
        <dbReference type="ChEBI" id="CHEBI:61194"/>
        <dbReference type="ChEBI" id="CHEBI:61382"/>
        <dbReference type="EC" id="3.6.1.66"/>
    </reaction>
</comment>
<evidence type="ECO:0000256" key="9">
    <source>
        <dbReference type="ARBA" id="ARBA00022801"/>
    </source>
</evidence>
<dbReference type="Proteomes" id="UP001236559">
    <property type="component" value="Unassembled WGS sequence"/>
</dbReference>
<feature type="binding site" evidence="13">
    <location>
        <begin position="416"/>
        <end position="417"/>
    </location>
    <ligand>
        <name>substrate</name>
    </ligand>
</feature>
<evidence type="ECO:0000256" key="5">
    <source>
        <dbReference type="ARBA" id="ARBA00022694"/>
    </source>
</evidence>
<dbReference type="InterPro" id="IPR020568">
    <property type="entry name" value="Ribosomal_Su5_D2-typ_SF"/>
</dbReference>
<keyword evidence="8 13" id="KW-0547">Nucleotide-binding</keyword>
<evidence type="ECO:0000256" key="10">
    <source>
        <dbReference type="ARBA" id="ARBA00022842"/>
    </source>
</evidence>
<sequence>MRKRENNSIRDLKITTNYLKEPEGSCLIEMGNTKIIVTAMVEDKVPFFLKNTGKGWLSAEYSMIPGSTKIRKQRDITKGKIDGRNQEIQRLVGRSLRAAIDLDKIGERTIWIDCDVISADGGTRTASITGGYVALKLAVKKMLLDKIIEENPLKEKISAISVGKVQGNILLDLEYSEDSIADVDMNVVMNSKHDIIEIQGTSERNPMNIDEMNEMILLAKDGIDKIFKIIDQKVPDENIYVLATDNMHKVLEIEKIMEDLPITLRTKSQEGLKDFEVEENGESIEENALIKARAIKEALGCRNVVSDDTGLFVDELNGDPGVHSARYASTHDDEKNIDKLLKNLGDSENRKAHFRTSIALIEEDGSEKLFSGKIDGVIIKERRGEGGFGYDSVFVPEGYDKTFAELGDEIKNKISHRAKAIENLKGYLNYKYKC</sequence>
<evidence type="ECO:0000259" key="16">
    <source>
        <dbReference type="Pfam" id="PF03725"/>
    </source>
</evidence>
<dbReference type="Pfam" id="PF01725">
    <property type="entry name" value="Ham1p_like"/>
    <property type="match status" value="1"/>
</dbReference>
<dbReference type="NCBIfam" id="TIGR01966">
    <property type="entry name" value="RNasePH"/>
    <property type="match status" value="1"/>
</dbReference>
<name>A0ABU0ASK8_9FIRM</name>
<protein>
    <recommendedName>
        <fullName evidence="12 13">Multifunctional fusion protein</fullName>
    </recommendedName>
    <domain>
        <recommendedName>
            <fullName evidence="13">dITP/XTP pyrophosphatase</fullName>
            <ecNumber evidence="13">3.6.1.66</ecNumber>
        </recommendedName>
        <alternativeName>
            <fullName evidence="13">Non-canonical purine NTP pyrophosphatase</fullName>
        </alternativeName>
        <alternativeName>
            <fullName evidence="13">Non-standard purine NTP pyrophosphatase</fullName>
        </alternativeName>
        <alternativeName>
            <fullName evidence="13">Nucleoside-triphosphate diphosphatase</fullName>
        </alternativeName>
        <alternativeName>
            <fullName evidence="13">Nucleoside-triphosphate pyrophosphatase</fullName>
            <shortName evidence="13">NTPase</shortName>
        </alternativeName>
    </domain>
    <domain>
        <recommendedName>
            <fullName evidence="12">Ribonuclease PH</fullName>
            <shortName evidence="12">RNase PH</shortName>
            <ecNumber evidence="12">2.7.7.56</ecNumber>
        </recommendedName>
        <alternativeName>
            <fullName evidence="12">tRNA nucleotidyltransferase</fullName>
        </alternativeName>
    </domain>
</protein>
<dbReference type="Pfam" id="PF03725">
    <property type="entry name" value="RNase_PH_C"/>
    <property type="match status" value="1"/>
</dbReference>
<feature type="binding site" evidence="13">
    <location>
        <position position="411"/>
    </location>
    <ligand>
        <name>substrate</name>
    </ligand>
</feature>
<dbReference type="SUPFAM" id="SSF52972">
    <property type="entry name" value="ITPase-like"/>
    <property type="match status" value="1"/>
</dbReference>
<keyword evidence="18" id="KW-1185">Reference proteome</keyword>
<dbReference type="InterPro" id="IPR002637">
    <property type="entry name" value="RdgB/HAM1"/>
</dbReference>
<feature type="binding site" evidence="12">
    <location>
        <begin position="122"/>
        <end position="124"/>
    </location>
    <ligand>
        <name>phosphate</name>
        <dbReference type="ChEBI" id="CHEBI:43474"/>
        <note>substrate</note>
    </ligand>
</feature>
<dbReference type="CDD" id="cd11362">
    <property type="entry name" value="RNase_PH_bact"/>
    <property type="match status" value="1"/>
</dbReference>